<gene>
    <name evidence="14" type="ORF">NQZ67_07425</name>
</gene>
<dbReference type="NCBIfam" id="TIGR00745">
    <property type="entry name" value="apbA_panE"/>
    <property type="match status" value="1"/>
</dbReference>
<sequence>MMRIEVVGAGAIGLLFAARLAGAGVDVKVWTRTQRQSELIRKQGISLLNEAGEAVLHADSDWLHPDRVMAHRQEERTWIVLAVKQQAIDAELIDSLRALTASNVGESSILCLQNGIGHLDKLAAELPWVPLYAAVTTEGAKREDERSVRHIGTGMLWISEKAQNLVATGEKSDKAQKMLLKSLRKAGFEASLSNEMENRIFQKLLVNAVINPLTAIFDVANGELPNDKNRLSLMEALHSETYGILTEAGMKDHADSWNNVLEVCRRTAANVSSMLADVRAGHPTEIDAINGAVSKLAAKQGMASPLNDAMTAIITTYSRSK</sequence>
<dbReference type="Proteomes" id="UP001141950">
    <property type="component" value="Unassembled WGS sequence"/>
</dbReference>
<dbReference type="SUPFAM" id="SSF48179">
    <property type="entry name" value="6-phosphogluconate dehydrogenase C-terminal domain-like"/>
    <property type="match status" value="1"/>
</dbReference>
<dbReference type="InterPro" id="IPR036291">
    <property type="entry name" value="NAD(P)-bd_dom_sf"/>
</dbReference>
<feature type="domain" description="Ketopantoate reductase C-terminal" evidence="13">
    <location>
        <begin position="196"/>
        <end position="316"/>
    </location>
</feature>
<dbReference type="Pfam" id="PF02558">
    <property type="entry name" value="ApbA"/>
    <property type="match status" value="1"/>
</dbReference>
<organism evidence="14 15">
    <name type="scientific">Paenibacillus soyae</name>
    <dbReference type="NCBI Taxonomy" id="2969249"/>
    <lineage>
        <taxon>Bacteria</taxon>
        <taxon>Bacillati</taxon>
        <taxon>Bacillota</taxon>
        <taxon>Bacilli</taxon>
        <taxon>Bacillales</taxon>
        <taxon>Paenibacillaceae</taxon>
        <taxon>Paenibacillus</taxon>
    </lineage>
</organism>
<dbReference type="GO" id="GO:0050661">
    <property type="term" value="F:NADP binding"/>
    <property type="evidence" value="ECO:0007669"/>
    <property type="project" value="TreeGrafter"/>
</dbReference>
<comment type="caution">
    <text evidence="14">The sequence shown here is derived from an EMBL/GenBank/DDBJ whole genome shotgun (WGS) entry which is preliminary data.</text>
</comment>
<dbReference type="GO" id="GO:0015940">
    <property type="term" value="P:pantothenate biosynthetic process"/>
    <property type="evidence" value="ECO:0007669"/>
    <property type="project" value="UniProtKB-KW"/>
</dbReference>
<dbReference type="SUPFAM" id="SSF51735">
    <property type="entry name" value="NAD(P)-binding Rossmann-fold domains"/>
    <property type="match status" value="1"/>
</dbReference>
<dbReference type="GO" id="GO:0005737">
    <property type="term" value="C:cytoplasm"/>
    <property type="evidence" value="ECO:0007669"/>
    <property type="project" value="TreeGrafter"/>
</dbReference>
<keyword evidence="7 11" id="KW-0521">NADP</keyword>
<keyword evidence="6 11" id="KW-0566">Pantothenate biosynthesis</keyword>
<evidence type="ECO:0000256" key="5">
    <source>
        <dbReference type="ARBA" id="ARBA00019465"/>
    </source>
</evidence>
<evidence type="ECO:0000256" key="7">
    <source>
        <dbReference type="ARBA" id="ARBA00022857"/>
    </source>
</evidence>
<evidence type="ECO:0000256" key="2">
    <source>
        <dbReference type="ARBA" id="ARBA00004994"/>
    </source>
</evidence>
<dbReference type="AlphaFoldDB" id="A0A9X2MTY4"/>
<evidence type="ECO:0000256" key="8">
    <source>
        <dbReference type="ARBA" id="ARBA00023002"/>
    </source>
</evidence>
<dbReference type="Gene3D" id="1.10.1040.10">
    <property type="entry name" value="N-(1-d-carboxylethyl)-l-norvaline Dehydrogenase, domain 2"/>
    <property type="match status" value="1"/>
</dbReference>
<dbReference type="InterPro" id="IPR013328">
    <property type="entry name" value="6PGD_dom2"/>
</dbReference>
<dbReference type="InterPro" id="IPR003710">
    <property type="entry name" value="ApbA"/>
</dbReference>
<keyword evidence="15" id="KW-1185">Reference proteome</keyword>
<evidence type="ECO:0000259" key="13">
    <source>
        <dbReference type="Pfam" id="PF08546"/>
    </source>
</evidence>
<comment type="pathway">
    <text evidence="2 11">Cofactor biosynthesis; (R)-pantothenate biosynthesis; (R)-pantoate from 3-methyl-2-oxobutanoate: step 2/2.</text>
</comment>
<evidence type="ECO:0000256" key="10">
    <source>
        <dbReference type="ARBA" id="ARBA00048793"/>
    </source>
</evidence>
<evidence type="ECO:0000256" key="9">
    <source>
        <dbReference type="ARBA" id="ARBA00032024"/>
    </source>
</evidence>
<evidence type="ECO:0000259" key="12">
    <source>
        <dbReference type="Pfam" id="PF02558"/>
    </source>
</evidence>
<evidence type="ECO:0000256" key="3">
    <source>
        <dbReference type="ARBA" id="ARBA00007870"/>
    </source>
</evidence>
<dbReference type="InterPro" id="IPR013752">
    <property type="entry name" value="KPA_reductase"/>
</dbReference>
<feature type="domain" description="Ketopantoate reductase N-terminal" evidence="12">
    <location>
        <begin position="4"/>
        <end position="161"/>
    </location>
</feature>
<evidence type="ECO:0000256" key="4">
    <source>
        <dbReference type="ARBA" id="ARBA00013014"/>
    </source>
</evidence>
<proteinExistence type="inferred from homology"/>
<evidence type="ECO:0000256" key="1">
    <source>
        <dbReference type="ARBA" id="ARBA00002919"/>
    </source>
</evidence>
<accession>A0A9X2MTY4</accession>
<comment type="function">
    <text evidence="1 11">Catalyzes the NADPH-dependent reduction of ketopantoate into pantoic acid.</text>
</comment>
<evidence type="ECO:0000313" key="14">
    <source>
        <dbReference type="EMBL" id="MCR2803712.1"/>
    </source>
</evidence>
<dbReference type="EMBL" id="JANIPJ010000004">
    <property type="protein sequence ID" value="MCR2803712.1"/>
    <property type="molecule type" value="Genomic_DNA"/>
</dbReference>
<dbReference type="InterPro" id="IPR050838">
    <property type="entry name" value="Ketopantoate_reductase"/>
</dbReference>
<dbReference type="EC" id="1.1.1.169" evidence="4 11"/>
<reference evidence="14" key="1">
    <citation type="submission" date="2022-08" db="EMBL/GenBank/DDBJ databases">
        <title>The genomic sequence of strain Paenibacillus sp. SCIV0701.</title>
        <authorList>
            <person name="Zhao H."/>
        </authorList>
    </citation>
    <scope>NUCLEOTIDE SEQUENCE</scope>
    <source>
        <strain evidence="14">SCIV0701</strain>
    </source>
</reference>
<dbReference type="InterPro" id="IPR013332">
    <property type="entry name" value="KPR_N"/>
</dbReference>
<dbReference type="Pfam" id="PF08546">
    <property type="entry name" value="ApbA_C"/>
    <property type="match status" value="1"/>
</dbReference>
<name>A0A9X2MTY4_9BACL</name>
<dbReference type="GO" id="GO:0008677">
    <property type="term" value="F:2-dehydropantoate 2-reductase activity"/>
    <property type="evidence" value="ECO:0007669"/>
    <property type="project" value="UniProtKB-EC"/>
</dbReference>
<comment type="similarity">
    <text evidence="3 11">Belongs to the ketopantoate reductase family.</text>
</comment>
<dbReference type="PANTHER" id="PTHR43765:SF2">
    <property type="entry name" value="2-DEHYDROPANTOATE 2-REDUCTASE"/>
    <property type="match status" value="1"/>
</dbReference>
<evidence type="ECO:0000256" key="11">
    <source>
        <dbReference type="RuleBase" id="RU362068"/>
    </source>
</evidence>
<dbReference type="Gene3D" id="3.40.50.720">
    <property type="entry name" value="NAD(P)-binding Rossmann-like Domain"/>
    <property type="match status" value="1"/>
</dbReference>
<protein>
    <recommendedName>
        <fullName evidence="5 11">2-dehydropantoate 2-reductase</fullName>
        <ecNumber evidence="4 11">1.1.1.169</ecNumber>
    </recommendedName>
    <alternativeName>
        <fullName evidence="9 11">Ketopantoate reductase</fullName>
    </alternativeName>
</protein>
<comment type="catalytic activity">
    <reaction evidence="10 11">
        <text>(R)-pantoate + NADP(+) = 2-dehydropantoate + NADPH + H(+)</text>
        <dbReference type="Rhea" id="RHEA:16233"/>
        <dbReference type="ChEBI" id="CHEBI:11561"/>
        <dbReference type="ChEBI" id="CHEBI:15378"/>
        <dbReference type="ChEBI" id="CHEBI:15980"/>
        <dbReference type="ChEBI" id="CHEBI:57783"/>
        <dbReference type="ChEBI" id="CHEBI:58349"/>
        <dbReference type="EC" id="1.1.1.169"/>
    </reaction>
</comment>
<evidence type="ECO:0000313" key="15">
    <source>
        <dbReference type="Proteomes" id="UP001141950"/>
    </source>
</evidence>
<keyword evidence="8 11" id="KW-0560">Oxidoreductase</keyword>
<dbReference type="InterPro" id="IPR008927">
    <property type="entry name" value="6-PGluconate_DH-like_C_sf"/>
</dbReference>
<dbReference type="RefSeq" id="WP_257444245.1">
    <property type="nucleotide sequence ID" value="NZ_JANIPJ010000004.1"/>
</dbReference>
<evidence type="ECO:0000256" key="6">
    <source>
        <dbReference type="ARBA" id="ARBA00022655"/>
    </source>
</evidence>
<dbReference type="PANTHER" id="PTHR43765">
    <property type="entry name" value="2-DEHYDROPANTOATE 2-REDUCTASE-RELATED"/>
    <property type="match status" value="1"/>
</dbReference>